<feature type="region of interest" description="Disordered" evidence="1">
    <location>
        <begin position="90"/>
        <end position="116"/>
    </location>
</feature>
<dbReference type="AlphaFoldDB" id="A0A3M7MI27"/>
<dbReference type="EMBL" id="KE747843">
    <property type="protein sequence ID" value="RMZ73994.1"/>
    <property type="molecule type" value="Genomic_DNA"/>
</dbReference>
<name>A0A3M7MI27_9PLEO</name>
<dbReference type="PANTHER" id="PTHR40462">
    <property type="entry name" value="CHROMOSOME 1, WHOLE GENOME SHOTGUN SEQUENCE"/>
    <property type="match status" value="1"/>
</dbReference>
<organism evidence="2 3">
    <name type="scientific">Pyrenophora seminiperda CCB06</name>
    <dbReference type="NCBI Taxonomy" id="1302712"/>
    <lineage>
        <taxon>Eukaryota</taxon>
        <taxon>Fungi</taxon>
        <taxon>Dikarya</taxon>
        <taxon>Ascomycota</taxon>
        <taxon>Pezizomycotina</taxon>
        <taxon>Dothideomycetes</taxon>
        <taxon>Pleosporomycetidae</taxon>
        <taxon>Pleosporales</taxon>
        <taxon>Pleosporineae</taxon>
        <taxon>Pleosporaceae</taxon>
        <taxon>Pyrenophora</taxon>
    </lineage>
</organism>
<protein>
    <submittedName>
        <fullName evidence="2">Uncharacterized protein</fullName>
    </submittedName>
</protein>
<evidence type="ECO:0000256" key="1">
    <source>
        <dbReference type="SAM" id="MobiDB-lite"/>
    </source>
</evidence>
<sequence>MTLPRAYNQGLEPALFVYVVVPLRLPRLEDCINSCRFLDFLLLQPSNLSTPAFICFCTSAITTTTIIQLLHTQPYIFTMDFVNKLAGGNSNNSGQSANEQAVNDQKPQQSSGSGGFLGGLGDKLNSAAGGGRESEKNEDYLDKGVDFVQEKFMGAGPQDNESALEQAKDEQISDAIRRQYKSATGSDIPIQDK</sequence>
<feature type="compositionally biased region" description="Low complexity" evidence="1">
    <location>
        <begin position="90"/>
        <end position="101"/>
    </location>
</feature>
<dbReference type="PANTHER" id="PTHR40462:SF1">
    <property type="entry name" value="EXPRESSED PROTEIN"/>
    <property type="match status" value="1"/>
</dbReference>
<evidence type="ECO:0000313" key="3">
    <source>
        <dbReference type="Proteomes" id="UP000265663"/>
    </source>
</evidence>
<accession>A0A3M7MI27</accession>
<evidence type="ECO:0000313" key="2">
    <source>
        <dbReference type="EMBL" id="RMZ73994.1"/>
    </source>
</evidence>
<dbReference type="Proteomes" id="UP000265663">
    <property type="component" value="Unassembled WGS sequence"/>
</dbReference>
<dbReference type="OrthoDB" id="3050608at2759"/>
<proteinExistence type="predicted"/>
<gene>
    <name evidence="2" type="ORF">GMOD_00004812</name>
</gene>
<keyword evidence="3" id="KW-1185">Reference proteome</keyword>
<reference evidence="2 3" key="1">
    <citation type="journal article" date="2014" name="PLoS ONE">
        <title>De novo Genome Assembly of the Fungal Plant Pathogen Pyrenophora semeniperda.</title>
        <authorList>
            <person name="Soliai M.M."/>
            <person name="Meyer S.E."/>
            <person name="Udall J.A."/>
            <person name="Elzinga D.E."/>
            <person name="Hermansen R.A."/>
            <person name="Bodily P.M."/>
            <person name="Hart A.A."/>
            <person name="Coleman C.E."/>
        </authorList>
    </citation>
    <scope>NUCLEOTIDE SEQUENCE [LARGE SCALE GENOMIC DNA]</scope>
    <source>
        <strain evidence="2 3">CCB06</strain>
        <tissue evidence="2">Mycelium</tissue>
    </source>
</reference>
<feature type="region of interest" description="Disordered" evidence="1">
    <location>
        <begin position="151"/>
        <end position="170"/>
    </location>
</feature>